<dbReference type="EMBL" id="JAPFFF010000012">
    <property type="protein sequence ID" value="KAK8875605.1"/>
    <property type="molecule type" value="Genomic_DNA"/>
</dbReference>
<evidence type="ECO:0000256" key="1">
    <source>
        <dbReference type="ARBA" id="ARBA00022737"/>
    </source>
</evidence>
<dbReference type="PROSITE" id="PS50297">
    <property type="entry name" value="ANK_REP_REGION"/>
    <property type="match status" value="1"/>
</dbReference>
<dbReference type="PANTHER" id="PTHR24198">
    <property type="entry name" value="ANKYRIN REPEAT AND PROTEIN KINASE DOMAIN-CONTAINING PROTEIN"/>
    <property type="match status" value="1"/>
</dbReference>
<evidence type="ECO:0000313" key="4">
    <source>
        <dbReference type="EMBL" id="KAK8875605.1"/>
    </source>
</evidence>
<dbReference type="PANTHER" id="PTHR24198:SF165">
    <property type="entry name" value="ANKYRIN REPEAT-CONTAINING PROTEIN-RELATED"/>
    <property type="match status" value="1"/>
</dbReference>
<dbReference type="SUPFAM" id="SSF48403">
    <property type="entry name" value="Ankyrin repeat"/>
    <property type="match status" value="3"/>
</dbReference>
<protein>
    <recommendedName>
        <fullName evidence="6">DUF3447 domain-containing protein</fullName>
    </recommendedName>
</protein>
<keyword evidence="2 3" id="KW-0040">ANK repeat</keyword>
<keyword evidence="1" id="KW-0677">Repeat</keyword>
<comment type="caution">
    <text evidence="4">The sequence shown here is derived from an EMBL/GenBank/DDBJ whole genome shotgun (WGS) entry which is preliminary data.</text>
</comment>
<dbReference type="PROSITE" id="PS50088">
    <property type="entry name" value="ANK_REPEAT"/>
    <property type="match status" value="1"/>
</dbReference>
<sequence length="1591" mass="183345">MQAGNLGGFNFNQPLGFHNTQSSHIVFVVSNDNHNQPMNRFNNNNNKIPKAFPVTTQNYNQKNENMNHTIFLLKKPNDFNIFQKMPKTFTITTNTSSCSINIEMLKDTSSIISTFLEENPGNLQYHINIEDDLDVLTKIKQMYEGETVSFNEDQLLLTQKITKALQLTCFPNFLKPPSLRASSNFGYQFQSNQTTSAKINMTQFGEYLKNTAPKTFSIITKKREYKCNVFGILSSTILSDIIAKDPTITSYSYDIEDEFDEFQSICDFFNFQLVSLSKDNMDSIKEIAEDLQIDCILEDVDNYIDYIEDVSKKIDEQQLIINTVDDLCELLYNIKENSIEKVKEKIFESKWSKTKDNVHELAAFILQVIKADFLLHPYLFDLLIQIDKDSKENEELKNLLPFIISILICSAFDNIQDSNPKTTNNFSPNRSIPFNNDMAKYAFIFKLYKNGMISKEEIKSYMAKYNFTCIELNLWFLPELIEVHGLETIQNHFQSIPNYSFKFINDKNEQKRDNYISFVLSYLPDKIELYKEMRDKEEPVDLLTKSLRIDDIDTLQSIISKSKINLSQSIVPFNLFENFIDNGNTRYIDYAAAYGSLKCFKYLLLNHFDIDDSTFACAVFGGNIEIIKIVQQNNDSIQSEFNTTMKTFSTNANNNINLYNDILIPSIIKHRNDLFDWLFMQTITNLNQNLLVDYLNFSIENGNAHSITELIEKANIPNIQTILSNNYLCAAKNGFYLVTQLILTMINDQPESPINDSNWTVFFSNISILNIFVKKMNKSQLDSALIFAIKKEYFNIIDYFFDSIIREITPTFALKILTESIHQNIKVFNYLCDKIKISNPSFFKNINYLYQLLLKVCENTNNIEVAKILTELIINIDSNSYFTNQFLLSIINGSTEICKYFIEKNVLIKYDELFGPLYETPKNIDEDLLILIISELNQENLELYKNYLDVAIQKKYKKLVGFLLHKGAFSDKALKLAVQSNDLDIVDIVLKYNDQPFFINKRFENGTALTIAVSNNNMEIYKRLISLEGIDPCLFGCHNINPLIQSIEKGNVEIFDSLIDLFGEKIKNQKWMLYEVIGKIVDSENDEKNQTQKSTNNKNSIENSIPFEKIEYIIGRILQLKCIDINYHFSCHTLLTYACMNNCLNLVTNILKNDDADVNLNESKKGDTPLMIAIRQNNFDIVELLIKEPNINVNIQNFEQETALTIATTNKLHKIIDLIINHKKFDPIESQANYSFILSYGEISRKFLSIKSLDVNYLLFSKDKEISFQTPLLISIGLNDIEKVKSITSHPSFNGIKSRIEAGLKEAFEGDKKEIIAELIKALGKEINDIKIENKSIIDMILNNEEAISEILKNPNFVPEENEILNAFIKSLTLVSNKSPINIMNLLYNYDKDHHNSIDFNNLLPNGKSFYTSLFDSNIYNDDICHFFLTHGVDPNKPDMNGVYPLEAAINFEYSGAAFELINSGKIDFNQKIKIKNIDSEKPKYTTYIHMAAASSNYEVVEFLLEKKKFDINVLNDVGDTPLIVACKMKRKENVIILFEYDFVYNSQIDFHHKNNDGNDALKIVNSSENAKGEIIEDKDDFLNTLLDHLN</sequence>
<reference evidence="4 5" key="1">
    <citation type="submission" date="2024-04" db="EMBL/GenBank/DDBJ databases">
        <title>Tritrichomonas musculus Genome.</title>
        <authorList>
            <person name="Alves-Ferreira E."/>
            <person name="Grigg M."/>
            <person name="Lorenzi H."/>
            <person name="Galac M."/>
        </authorList>
    </citation>
    <scope>NUCLEOTIDE SEQUENCE [LARGE SCALE GENOMIC DNA]</scope>
    <source>
        <strain evidence="4 5">EAF2021</strain>
    </source>
</reference>
<gene>
    <name evidence="4" type="ORF">M9Y10_005774</name>
</gene>
<evidence type="ECO:0000256" key="3">
    <source>
        <dbReference type="PROSITE-ProRule" id="PRU00023"/>
    </source>
</evidence>
<evidence type="ECO:0000256" key="2">
    <source>
        <dbReference type="ARBA" id="ARBA00023043"/>
    </source>
</evidence>
<dbReference type="Gene3D" id="1.25.40.20">
    <property type="entry name" value="Ankyrin repeat-containing domain"/>
    <property type="match status" value="4"/>
</dbReference>
<dbReference type="InterPro" id="IPR036770">
    <property type="entry name" value="Ankyrin_rpt-contain_sf"/>
</dbReference>
<dbReference type="Proteomes" id="UP001470230">
    <property type="component" value="Unassembled WGS sequence"/>
</dbReference>
<evidence type="ECO:0000313" key="5">
    <source>
        <dbReference type="Proteomes" id="UP001470230"/>
    </source>
</evidence>
<keyword evidence="5" id="KW-1185">Reference proteome</keyword>
<dbReference type="SMART" id="SM00248">
    <property type="entry name" value="ANK"/>
    <property type="match status" value="14"/>
</dbReference>
<dbReference type="InterPro" id="IPR002110">
    <property type="entry name" value="Ankyrin_rpt"/>
</dbReference>
<organism evidence="4 5">
    <name type="scientific">Tritrichomonas musculus</name>
    <dbReference type="NCBI Taxonomy" id="1915356"/>
    <lineage>
        <taxon>Eukaryota</taxon>
        <taxon>Metamonada</taxon>
        <taxon>Parabasalia</taxon>
        <taxon>Tritrichomonadida</taxon>
        <taxon>Tritrichomonadidae</taxon>
        <taxon>Tritrichomonas</taxon>
    </lineage>
</organism>
<proteinExistence type="predicted"/>
<feature type="repeat" description="ANK" evidence="3">
    <location>
        <begin position="1165"/>
        <end position="1187"/>
    </location>
</feature>
<evidence type="ECO:0008006" key="6">
    <source>
        <dbReference type="Google" id="ProtNLM"/>
    </source>
</evidence>
<name>A0ABR2JFA6_9EUKA</name>
<accession>A0ABR2JFA6</accession>
<dbReference type="Pfam" id="PF12796">
    <property type="entry name" value="Ank_2"/>
    <property type="match status" value="3"/>
</dbReference>